<dbReference type="EMBL" id="AMGV01000007">
    <property type="protein sequence ID" value="KEF55829.1"/>
    <property type="molecule type" value="Genomic_DNA"/>
</dbReference>
<keyword evidence="3" id="KW-1185">Reference proteome</keyword>
<gene>
    <name evidence="2" type="ORF">A1O9_08580</name>
</gene>
<protein>
    <submittedName>
        <fullName evidence="2">Uncharacterized protein</fullName>
    </submittedName>
</protein>
<evidence type="ECO:0000256" key="1">
    <source>
        <dbReference type="SAM" id="MobiDB-lite"/>
    </source>
</evidence>
<dbReference type="OrthoDB" id="3538597at2759"/>
<dbReference type="AlphaFoldDB" id="A0A072P6V3"/>
<dbReference type="GeneID" id="25283492"/>
<dbReference type="STRING" id="1182545.A0A072P6V3"/>
<dbReference type="HOGENOM" id="CLU_021170_0_0_1"/>
<accession>A0A072P6V3</accession>
<evidence type="ECO:0000313" key="3">
    <source>
        <dbReference type="Proteomes" id="UP000027920"/>
    </source>
</evidence>
<evidence type="ECO:0000313" key="2">
    <source>
        <dbReference type="EMBL" id="KEF55829.1"/>
    </source>
</evidence>
<dbReference type="Proteomes" id="UP000027920">
    <property type="component" value="Unassembled WGS sequence"/>
</dbReference>
<dbReference type="RefSeq" id="XP_013258419.1">
    <property type="nucleotide sequence ID" value="XM_013402965.1"/>
</dbReference>
<dbReference type="VEuPathDB" id="FungiDB:A1O9_08580"/>
<organism evidence="2 3">
    <name type="scientific">Exophiala aquamarina CBS 119918</name>
    <dbReference type="NCBI Taxonomy" id="1182545"/>
    <lineage>
        <taxon>Eukaryota</taxon>
        <taxon>Fungi</taxon>
        <taxon>Dikarya</taxon>
        <taxon>Ascomycota</taxon>
        <taxon>Pezizomycotina</taxon>
        <taxon>Eurotiomycetes</taxon>
        <taxon>Chaetothyriomycetidae</taxon>
        <taxon>Chaetothyriales</taxon>
        <taxon>Herpotrichiellaceae</taxon>
        <taxon>Exophiala</taxon>
    </lineage>
</organism>
<feature type="region of interest" description="Disordered" evidence="1">
    <location>
        <begin position="419"/>
        <end position="438"/>
    </location>
</feature>
<sequence length="763" mass="86621">MAPRRQHSAPEVTTLLKLNHDYKIRFHTAATKSDWEREGLPGRGLFDQIEKIKTIKFSEYPPRNHPDKATANRKKLLVRRIQANATRCKREGDNEVGWINNVANLVLGRLDGFELRCQRCNNYLWLSDFIALPSDPVAADRLKRKYARRSLCQCDAAQRADVVRVNSIQPSILSNKSDERVWHQDSGLENEVIDQKYKRPDRVYGLSMTSSFVPFRERLSKASPFKGGHTLFPFLLVEAKSEKSSSGFEQIERQTALSIRTCLKLQVDLDAESNQVLDPLVWFFGFMGDEWRLYLAFMVGDQTDVMDCWHGYLQRNDEALQLLVIIDWIHSWATDIHRKGVIRCLTGLTARDISPSGTAFSSQEARSERGQSIRSNSLVFRTSRAPSAAPEVFQRNPIYSQVIEIHDSEEEIKDVGVDSGIFSAPEDGKDSEADDDDRQRVVRSASSTVYQWKHFDIPDEESILLDLLGTLEGENSQQDAARSLWKILTDTQHTIKISLKTVSHLIHDSTGQSLSEFAEYEPIATSIVCQRTLVETSWQVMCNFWCITCSQSAASMLAIIAGVNESERFGLAYWRAQDSACLMPMIASLANLEGKASAAAAISQDIYCMTSSESETNHGHFDWKKADRSTLQPWLVVVDSSFRQIKGSRRTILPRVISRTAPNYVLNPGLFETSGLEGLHGVLLRRPEEWPGACPRWCFLIFDVDHVNDLSNKIDRAHRKSAIYATGNWSREDDLFLSRWIRDLARGERRRQPNSIGEIVLAM</sequence>
<name>A0A072P6V3_9EURO</name>
<comment type="caution">
    <text evidence="2">The sequence shown here is derived from an EMBL/GenBank/DDBJ whole genome shotgun (WGS) entry which is preliminary data.</text>
</comment>
<proteinExistence type="predicted"/>
<reference evidence="2 3" key="1">
    <citation type="submission" date="2013-03" db="EMBL/GenBank/DDBJ databases">
        <title>The Genome Sequence of Exophiala aquamarina CBS 119918.</title>
        <authorList>
            <consortium name="The Broad Institute Genomics Platform"/>
            <person name="Cuomo C."/>
            <person name="de Hoog S."/>
            <person name="Gorbushina A."/>
            <person name="Walker B."/>
            <person name="Young S.K."/>
            <person name="Zeng Q."/>
            <person name="Gargeya S."/>
            <person name="Fitzgerald M."/>
            <person name="Haas B."/>
            <person name="Abouelleil A."/>
            <person name="Allen A.W."/>
            <person name="Alvarado L."/>
            <person name="Arachchi H.M."/>
            <person name="Berlin A.M."/>
            <person name="Chapman S.B."/>
            <person name="Gainer-Dewar J."/>
            <person name="Goldberg J."/>
            <person name="Griggs A."/>
            <person name="Gujja S."/>
            <person name="Hansen M."/>
            <person name="Howarth C."/>
            <person name="Imamovic A."/>
            <person name="Ireland A."/>
            <person name="Larimer J."/>
            <person name="McCowan C."/>
            <person name="Murphy C."/>
            <person name="Pearson M."/>
            <person name="Poon T.W."/>
            <person name="Priest M."/>
            <person name="Roberts A."/>
            <person name="Saif S."/>
            <person name="Shea T."/>
            <person name="Sisk P."/>
            <person name="Sykes S."/>
            <person name="Wortman J."/>
            <person name="Nusbaum C."/>
            <person name="Birren B."/>
        </authorList>
    </citation>
    <scope>NUCLEOTIDE SEQUENCE [LARGE SCALE GENOMIC DNA]</scope>
    <source>
        <strain evidence="2 3">CBS 119918</strain>
    </source>
</reference>